<evidence type="ECO:0000313" key="13">
    <source>
        <dbReference type="EMBL" id="NDY92779.1"/>
    </source>
</evidence>
<keyword evidence="12" id="KW-1133">Transmembrane helix</keyword>
<protein>
    <recommendedName>
        <fullName evidence="3">Type II secretion system protein N</fullName>
    </recommendedName>
    <alternativeName>
        <fullName evidence="10">General secretion pathway protein N</fullName>
    </alternativeName>
</protein>
<evidence type="ECO:0000256" key="11">
    <source>
        <dbReference type="SAM" id="MobiDB-lite"/>
    </source>
</evidence>
<feature type="region of interest" description="Disordered" evidence="11">
    <location>
        <begin position="1"/>
        <end position="33"/>
    </location>
</feature>
<dbReference type="GO" id="GO:0015628">
    <property type="term" value="P:protein secretion by the type II secretion system"/>
    <property type="evidence" value="ECO:0007669"/>
    <property type="project" value="InterPro"/>
</dbReference>
<gene>
    <name evidence="13" type="ORF">G3A44_16430</name>
</gene>
<dbReference type="Proteomes" id="UP000484255">
    <property type="component" value="Unassembled WGS sequence"/>
</dbReference>
<comment type="similarity">
    <text evidence="2">Belongs to the GSP N family.</text>
</comment>
<dbReference type="AlphaFoldDB" id="A0A7C9TKF4"/>
<evidence type="ECO:0000256" key="2">
    <source>
        <dbReference type="ARBA" id="ARBA00007208"/>
    </source>
</evidence>
<dbReference type="InterPro" id="IPR022792">
    <property type="entry name" value="T2SS_protein-GspN"/>
</dbReference>
<evidence type="ECO:0000256" key="1">
    <source>
        <dbReference type="ARBA" id="ARBA00004533"/>
    </source>
</evidence>
<dbReference type="EMBL" id="JAAGOH010000022">
    <property type="protein sequence ID" value="NDY92779.1"/>
    <property type="molecule type" value="Genomic_DNA"/>
</dbReference>
<evidence type="ECO:0000313" key="14">
    <source>
        <dbReference type="Proteomes" id="UP000484255"/>
    </source>
</evidence>
<comment type="subcellular location">
    <subcellularLocation>
        <location evidence="1">Cell inner membrane</location>
    </subcellularLocation>
</comment>
<evidence type="ECO:0000256" key="4">
    <source>
        <dbReference type="ARBA" id="ARBA00022448"/>
    </source>
</evidence>
<dbReference type="GO" id="GO:0005886">
    <property type="term" value="C:plasma membrane"/>
    <property type="evidence" value="ECO:0007669"/>
    <property type="project" value="UniProtKB-SubCell"/>
</dbReference>
<keyword evidence="9 12" id="KW-0472">Membrane</keyword>
<keyword evidence="14" id="KW-1185">Reference proteome</keyword>
<feature type="compositionally biased region" description="Basic residues" evidence="11">
    <location>
        <begin position="23"/>
        <end position="33"/>
    </location>
</feature>
<dbReference type="Pfam" id="PF01203">
    <property type="entry name" value="T2SSN"/>
    <property type="match status" value="1"/>
</dbReference>
<keyword evidence="4" id="KW-0813">Transport</keyword>
<organism evidence="13 14">
    <name type="scientific">Ideonella livida</name>
    <dbReference type="NCBI Taxonomy" id="2707176"/>
    <lineage>
        <taxon>Bacteria</taxon>
        <taxon>Pseudomonadati</taxon>
        <taxon>Pseudomonadota</taxon>
        <taxon>Betaproteobacteria</taxon>
        <taxon>Burkholderiales</taxon>
        <taxon>Sphaerotilaceae</taxon>
        <taxon>Ideonella</taxon>
    </lineage>
</organism>
<keyword evidence="8" id="KW-0653">Protein transport</keyword>
<evidence type="ECO:0000256" key="9">
    <source>
        <dbReference type="ARBA" id="ARBA00023136"/>
    </source>
</evidence>
<evidence type="ECO:0000256" key="12">
    <source>
        <dbReference type="SAM" id="Phobius"/>
    </source>
</evidence>
<proteinExistence type="inferred from homology"/>
<evidence type="ECO:0000256" key="7">
    <source>
        <dbReference type="ARBA" id="ARBA00022692"/>
    </source>
</evidence>
<comment type="caution">
    <text evidence="13">The sequence shown here is derived from an EMBL/GenBank/DDBJ whole genome shotgun (WGS) entry which is preliminary data.</text>
</comment>
<accession>A0A7C9TKF4</accession>
<keyword evidence="6" id="KW-0997">Cell inner membrane</keyword>
<evidence type="ECO:0000256" key="3">
    <source>
        <dbReference type="ARBA" id="ARBA00021563"/>
    </source>
</evidence>
<evidence type="ECO:0000256" key="10">
    <source>
        <dbReference type="ARBA" id="ARBA00030772"/>
    </source>
</evidence>
<name>A0A7C9TKF4_9BURK</name>
<feature type="transmembrane region" description="Helical" evidence="12">
    <location>
        <begin position="35"/>
        <end position="57"/>
    </location>
</feature>
<sequence>MKALRWTRRPPSLPATTGVAARPRPRRPGGRRSRLVVGTGALTGLLLAGVLCWPAAWTVDALSRATDGRVQLLDAQGPWWAGSALPLLTGGPGSRDAMMLPARLGWRLGWSQGGLTLHLQQPGHLPEGSAVRLRPGWGRLQVALELPAQAPARWPAAWLQGLGAPWNTLKLAGQVQLASQGFALDLDRKGWQAQGALELQLRDTASSLATVAPLGSYRVRLEGQGPQGLQVQLQTLQGALQLSGSGTLGPRGLKFRGSATAAEAQAPALNNLLNLLGRRQGAQSVLSIG</sequence>
<evidence type="ECO:0000256" key="5">
    <source>
        <dbReference type="ARBA" id="ARBA00022475"/>
    </source>
</evidence>
<evidence type="ECO:0000256" key="8">
    <source>
        <dbReference type="ARBA" id="ARBA00022927"/>
    </source>
</evidence>
<keyword evidence="5" id="KW-1003">Cell membrane</keyword>
<keyword evidence="7 12" id="KW-0812">Transmembrane</keyword>
<reference evidence="13 14" key="1">
    <citation type="submission" date="2020-02" db="EMBL/GenBank/DDBJ databases">
        <title>Ideonella bacterium strain TBM-1.</title>
        <authorList>
            <person name="Chen W.-M."/>
        </authorList>
    </citation>
    <scope>NUCLEOTIDE SEQUENCE [LARGE SCALE GENOMIC DNA]</scope>
    <source>
        <strain evidence="13 14">TBM-1</strain>
    </source>
</reference>
<evidence type="ECO:0000256" key="6">
    <source>
        <dbReference type="ARBA" id="ARBA00022519"/>
    </source>
</evidence>
<dbReference type="RefSeq" id="WP_163458834.1">
    <property type="nucleotide sequence ID" value="NZ_JAAGOH010000022.1"/>
</dbReference>
<dbReference type="GO" id="GO:0015627">
    <property type="term" value="C:type II protein secretion system complex"/>
    <property type="evidence" value="ECO:0007669"/>
    <property type="project" value="InterPro"/>
</dbReference>